<accession>A0A7J6IQ26</accession>
<proteinExistence type="predicted"/>
<sequence length="149" mass="16199">MSEGIGRPVKDVASIRCSGRIQPLCSATVAYAILETIMPSRRGHSNSHHGCTQCKTGRVKCDEVRAGSLSSAEGERQDTSKTEIGGIHRSLPRFGATGLPSSDLTEQLLLHHYFGHLAFLSFGSVDKWDIVPAFRQAVTRHVLTEAIEV</sequence>
<comment type="caution">
    <text evidence="1">The sequence shown here is derived from an EMBL/GenBank/DDBJ whole genome shotgun (WGS) entry which is preliminary data.</text>
</comment>
<dbReference type="GeneID" id="43614935"/>
<keyword evidence="2" id="KW-1185">Reference proteome</keyword>
<name>A0A7J6IQ26_COLFN</name>
<dbReference type="RefSeq" id="XP_066007868.1">
    <property type="nucleotide sequence ID" value="XM_066152638.1"/>
</dbReference>
<gene>
    <name evidence="1" type="ORF">CGGC5_v012064</name>
</gene>
<reference evidence="1 2" key="2">
    <citation type="submission" date="2020-04" db="EMBL/GenBank/DDBJ databases">
        <title>Genome sequencing and assembly of multiple isolates from the Colletotrichum gloeosporioides species complex.</title>
        <authorList>
            <person name="Gan P."/>
            <person name="Shirasu K."/>
        </authorList>
    </citation>
    <scope>NUCLEOTIDE SEQUENCE [LARGE SCALE GENOMIC DNA]</scope>
    <source>
        <strain evidence="1 2">Nara gc5</strain>
    </source>
</reference>
<dbReference type="AlphaFoldDB" id="A0A7J6IQ26"/>
<dbReference type="EMBL" id="ANPB02000007">
    <property type="protein sequence ID" value="KAF4478818.1"/>
    <property type="molecule type" value="Genomic_DNA"/>
</dbReference>
<dbReference type="Proteomes" id="UP000011096">
    <property type="component" value="Unassembled WGS sequence"/>
</dbReference>
<dbReference type="InParanoid" id="A0A7J6IQ26"/>
<evidence type="ECO:0000313" key="2">
    <source>
        <dbReference type="Proteomes" id="UP000011096"/>
    </source>
</evidence>
<protein>
    <submittedName>
        <fullName evidence="1">Uncharacterized protein</fullName>
    </submittedName>
</protein>
<evidence type="ECO:0000313" key="1">
    <source>
        <dbReference type="EMBL" id="KAF4478818.1"/>
    </source>
</evidence>
<organism evidence="1 2">
    <name type="scientific">Colletotrichum fructicola (strain Nara gc5)</name>
    <name type="common">Anthracnose fungus</name>
    <name type="synonym">Colletotrichum gloeosporioides (strain Nara gc5)</name>
    <dbReference type="NCBI Taxonomy" id="1213859"/>
    <lineage>
        <taxon>Eukaryota</taxon>
        <taxon>Fungi</taxon>
        <taxon>Dikarya</taxon>
        <taxon>Ascomycota</taxon>
        <taxon>Pezizomycotina</taxon>
        <taxon>Sordariomycetes</taxon>
        <taxon>Hypocreomycetidae</taxon>
        <taxon>Glomerellales</taxon>
        <taxon>Glomerellaceae</taxon>
        <taxon>Colletotrichum</taxon>
        <taxon>Colletotrichum gloeosporioides species complex</taxon>
    </lineage>
</organism>
<reference evidence="1 2" key="1">
    <citation type="submission" date="2012-08" db="EMBL/GenBank/DDBJ databases">
        <authorList>
            <person name="Gan P.H.P."/>
            <person name="Ikeda K."/>
            <person name="Irieda H."/>
            <person name="Narusaka M."/>
            <person name="O'Connell R.J."/>
            <person name="Narusaka Y."/>
            <person name="Takano Y."/>
            <person name="Kubo Y."/>
            <person name="Shirasu K."/>
        </authorList>
    </citation>
    <scope>NUCLEOTIDE SEQUENCE [LARGE SCALE GENOMIC DNA]</scope>
    <source>
        <strain evidence="1 2">Nara gc5</strain>
    </source>
</reference>
<dbReference type="OrthoDB" id="416217at2759"/>